<keyword evidence="2 4" id="KW-0413">Isomerase</keyword>
<evidence type="ECO:0000313" key="6">
    <source>
        <dbReference type="EMBL" id="SOC40207.1"/>
    </source>
</evidence>
<name>A0A285UEV3_9BACL</name>
<dbReference type="NCBIfam" id="TIGR00013">
    <property type="entry name" value="taut"/>
    <property type="match status" value="1"/>
</dbReference>
<dbReference type="InterPro" id="IPR014347">
    <property type="entry name" value="Tautomerase/MIF_sf"/>
</dbReference>
<dbReference type="AlphaFoldDB" id="A0A285UEV3"/>
<dbReference type="PANTHER" id="PTHR35530">
    <property type="entry name" value="TAUTOMERASE-RELATED"/>
    <property type="match status" value="1"/>
</dbReference>
<accession>A0A285UEV3</accession>
<evidence type="ECO:0000313" key="7">
    <source>
        <dbReference type="Proteomes" id="UP000219252"/>
    </source>
</evidence>
<dbReference type="EMBL" id="OBQC01000007">
    <property type="protein sequence ID" value="SOC40207.1"/>
    <property type="molecule type" value="Genomic_DNA"/>
</dbReference>
<proteinExistence type="inferred from homology"/>
<dbReference type="NCBIfam" id="NF002524">
    <property type="entry name" value="PRK01964.1"/>
    <property type="match status" value="1"/>
</dbReference>
<keyword evidence="7" id="KW-1185">Reference proteome</keyword>
<dbReference type="Pfam" id="PF01361">
    <property type="entry name" value="Tautomerase"/>
    <property type="match status" value="1"/>
</dbReference>
<reference evidence="7" key="1">
    <citation type="submission" date="2017-08" db="EMBL/GenBank/DDBJ databases">
        <authorList>
            <person name="Varghese N."/>
            <person name="Submissions S."/>
        </authorList>
    </citation>
    <scope>NUCLEOTIDE SEQUENCE [LARGE SCALE GENOMIC DNA]</scope>
    <source>
        <strain evidence="7">JC23</strain>
    </source>
</reference>
<evidence type="ECO:0000256" key="2">
    <source>
        <dbReference type="ARBA" id="ARBA00023235"/>
    </source>
</evidence>
<feature type="domain" description="4-oxalocrotonate tautomerase-like" evidence="5">
    <location>
        <begin position="2"/>
        <end position="57"/>
    </location>
</feature>
<evidence type="ECO:0000256" key="1">
    <source>
        <dbReference type="ARBA" id="ARBA00006723"/>
    </source>
</evidence>
<evidence type="ECO:0000256" key="4">
    <source>
        <dbReference type="RuleBase" id="RU362032"/>
    </source>
</evidence>
<organism evidence="6 7">
    <name type="scientific">Ureibacillus acetophenoni</name>
    <dbReference type="NCBI Taxonomy" id="614649"/>
    <lineage>
        <taxon>Bacteria</taxon>
        <taxon>Bacillati</taxon>
        <taxon>Bacillota</taxon>
        <taxon>Bacilli</taxon>
        <taxon>Bacillales</taxon>
        <taxon>Caryophanaceae</taxon>
        <taxon>Ureibacillus</taxon>
    </lineage>
</organism>
<dbReference type="Gene3D" id="3.30.429.10">
    <property type="entry name" value="Macrophage Migration Inhibitory Factor"/>
    <property type="match status" value="1"/>
</dbReference>
<dbReference type="EC" id="5.3.2.-" evidence="4"/>
<dbReference type="NCBIfam" id="NF002571">
    <property type="entry name" value="PRK02220.1"/>
    <property type="match status" value="1"/>
</dbReference>
<dbReference type="InterPro" id="IPR004370">
    <property type="entry name" value="4-OT-like_dom"/>
</dbReference>
<dbReference type="Proteomes" id="UP000219252">
    <property type="component" value="Unassembled WGS sequence"/>
</dbReference>
<gene>
    <name evidence="6" type="ORF">SAMN05877842_107131</name>
</gene>
<sequence length="60" mass="6690">MPIVQIQLLEGRSIEQKKNIISEVTDAIVKSADVPKENVRVIITEIPHVHWGTGGKTKDE</sequence>
<dbReference type="RefSeq" id="WP_097149721.1">
    <property type="nucleotide sequence ID" value="NZ_OBQC01000007.1"/>
</dbReference>
<evidence type="ECO:0000256" key="3">
    <source>
        <dbReference type="PIRSR" id="PIRSR618191-1"/>
    </source>
</evidence>
<evidence type="ECO:0000259" key="5">
    <source>
        <dbReference type="Pfam" id="PF01361"/>
    </source>
</evidence>
<dbReference type="GO" id="GO:0016853">
    <property type="term" value="F:isomerase activity"/>
    <property type="evidence" value="ECO:0007669"/>
    <property type="project" value="UniProtKB-UniRule"/>
</dbReference>
<protein>
    <recommendedName>
        <fullName evidence="4">Tautomerase</fullName>
        <ecNumber evidence="4">5.3.2.-</ecNumber>
    </recommendedName>
</protein>
<dbReference type="OrthoDB" id="9804765at2"/>
<dbReference type="SUPFAM" id="SSF55331">
    <property type="entry name" value="Tautomerase/MIF"/>
    <property type="match status" value="1"/>
</dbReference>
<comment type="similarity">
    <text evidence="1 4">Belongs to the 4-oxalocrotonate tautomerase family.</text>
</comment>
<feature type="active site" description="Proton acceptor; via imino nitrogen" evidence="3">
    <location>
        <position position="2"/>
    </location>
</feature>
<dbReference type="InterPro" id="IPR018191">
    <property type="entry name" value="4-OT"/>
</dbReference>
<dbReference type="PANTHER" id="PTHR35530:SF1">
    <property type="entry name" value="2-HYDROXYMUCONATE TAUTOMERASE"/>
    <property type="match status" value="1"/>
</dbReference>